<gene>
    <name evidence="2" type="ORF">UFOPK1591_01279</name>
</gene>
<name>A0A6J6E5N7_9ZZZZ</name>
<dbReference type="SUPFAM" id="SSF53756">
    <property type="entry name" value="UDP-Glycosyltransferase/glycogen phosphorylase"/>
    <property type="match status" value="1"/>
</dbReference>
<dbReference type="Gene3D" id="3.40.50.11090">
    <property type="match status" value="1"/>
</dbReference>
<reference evidence="2" key="1">
    <citation type="submission" date="2020-05" db="EMBL/GenBank/DDBJ databases">
        <authorList>
            <person name="Chiriac C."/>
            <person name="Salcher M."/>
            <person name="Ghai R."/>
            <person name="Kavagutti S V."/>
        </authorList>
    </citation>
    <scope>NUCLEOTIDE SEQUENCE</scope>
</reference>
<protein>
    <submittedName>
        <fullName evidence="2">Unannotated protein</fullName>
    </submittedName>
</protein>
<evidence type="ECO:0000259" key="1">
    <source>
        <dbReference type="Pfam" id="PF22772"/>
    </source>
</evidence>
<dbReference type="EMBL" id="CAEZTD010000123">
    <property type="protein sequence ID" value="CAB4570634.1"/>
    <property type="molecule type" value="Genomic_DNA"/>
</dbReference>
<accession>A0A6J6E5N7</accession>
<dbReference type="AlphaFoldDB" id="A0A6J6E5N7"/>
<dbReference type="Gene3D" id="3.40.50.2000">
    <property type="entry name" value="Glycogen Phosphorylase B"/>
    <property type="match status" value="1"/>
</dbReference>
<proteinExistence type="predicted"/>
<organism evidence="2">
    <name type="scientific">freshwater metagenome</name>
    <dbReference type="NCBI Taxonomy" id="449393"/>
    <lineage>
        <taxon>unclassified sequences</taxon>
        <taxon>metagenomes</taxon>
        <taxon>ecological metagenomes</taxon>
    </lineage>
</organism>
<sequence>MSKPLNTLRDEGLSSFAWRVGKWMANRRNPYAPVPLETVYREDVIAVDWTTPQDFNSAKVARPKTGYNIAWVISPPSAIGGGHHNAWRFMKFLEDAGHNLTLYYYSAPKFPKFTLDGIRRTLDDASAFPKLKAEMRMYSPEVGIEGDFHAVVASDWATAYAAYRYSGTAKRFYFVQDFEPVFFPAGSDFVVAENSYRFGFHGLTVGPWLSQKLTREYGMKTDHYDYAVDSKFYTRSNDSRRDDVIFYARPTTPRRATEFGLLVLEEFHRQRPEVTIHLAGWDMSDYNVPFAYVNHGAMDVRELPPLYNQCAAALSISLTSSSLFPFEVMACGVQPVVNDADNTRFALGDNEHIDFVPLSPQAMARALISAIDRPDQVEHSRKISSSFSDVGWSDSGTQFVDAFMRVMTGGK</sequence>
<dbReference type="InterPro" id="IPR055050">
    <property type="entry name" value="WsaF_C"/>
</dbReference>
<feature type="domain" description="WsaF C-terminal" evidence="1">
    <location>
        <begin position="244"/>
        <end position="367"/>
    </location>
</feature>
<evidence type="ECO:0000313" key="2">
    <source>
        <dbReference type="EMBL" id="CAB4570634.1"/>
    </source>
</evidence>
<dbReference type="Pfam" id="PF22772">
    <property type="entry name" value="WsaF_C"/>
    <property type="match status" value="1"/>
</dbReference>